<evidence type="ECO:0000313" key="3">
    <source>
        <dbReference type="EMBL" id="MDP9647887.1"/>
    </source>
</evidence>
<name>A0AB73IDD0_9BURK</name>
<evidence type="ECO:0008006" key="5">
    <source>
        <dbReference type="Google" id="ProtNLM"/>
    </source>
</evidence>
<feature type="compositionally biased region" description="Low complexity" evidence="1">
    <location>
        <begin position="60"/>
        <end position="69"/>
    </location>
</feature>
<evidence type="ECO:0000256" key="1">
    <source>
        <dbReference type="SAM" id="MobiDB-lite"/>
    </source>
</evidence>
<dbReference type="RefSeq" id="WP_392394004.1">
    <property type="nucleotide sequence ID" value="NZ_JAURTK010000003.1"/>
</dbReference>
<protein>
    <recommendedName>
        <fullName evidence="5">Secreted protein</fullName>
    </recommendedName>
</protein>
<dbReference type="EMBL" id="JAURTK010000003">
    <property type="protein sequence ID" value="MDP9647887.1"/>
    <property type="molecule type" value="Genomic_DNA"/>
</dbReference>
<accession>A0AB73IDD0</accession>
<evidence type="ECO:0000256" key="2">
    <source>
        <dbReference type="SAM" id="SignalP"/>
    </source>
</evidence>
<sequence length="270" mass="27663">MAVNQSIQPCLHATPASHTHSIAKLARAVALSLGAVTIACAAQTRPAEGPGAPPSPPVAGMPVPATAAPDAPPPPARAPVLPTDQQQVRVASGTVSRFVINPEGDVDGFVLHDGSLVRFPPHMGSQLVSVVHQGDPVRIAGVSNGAGDVSAQQITNERTSQQIVDQPPPIGATPMPPALRGAGLVKLSVKGPVARVMTAPRGEPDGVMLANGTIIRMPPPVAQQFANLMRPDVVVAASGYGTRNQYGEALQATAFGAPGNVTRLYSDTRN</sequence>
<evidence type="ECO:0000313" key="4">
    <source>
        <dbReference type="Proteomes" id="UP001229486"/>
    </source>
</evidence>
<comment type="caution">
    <text evidence="3">The sequence shown here is derived from an EMBL/GenBank/DDBJ whole genome shotgun (WGS) entry which is preliminary data.</text>
</comment>
<feature type="chain" id="PRO_5044490646" description="Secreted protein" evidence="2">
    <location>
        <begin position="42"/>
        <end position="270"/>
    </location>
</feature>
<dbReference type="Proteomes" id="UP001229486">
    <property type="component" value="Unassembled WGS sequence"/>
</dbReference>
<feature type="region of interest" description="Disordered" evidence="1">
    <location>
        <begin position="45"/>
        <end position="79"/>
    </location>
</feature>
<proteinExistence type="predicted"/>
<organism evidence="3 4">
    <name type="scientific">Paraburkholderia caledonica</name>
    <dbReference type="NCBI Taxonomy" id="134536"/>
    <lineage>
        <taxon>Bacteria</taxon>
        <taxon>Pseudomonadati</taxon>
        <taxon>Pseudomonadota</taxon>
        <taxon>Betaproteobacteria</taxon>
        <taxon>Burkholderiales</taxon>
        <taxon>Burkholderiaceae</taxon>
        <taxon>Paraburkholderia</taxon>
    </lineage>
</organism>
<gene>
    <name evidence="3" type="ORF">J2793_003333</name>
</gene>
<reference evidence="3" key="1">
    <citation type="submission" date="2023-07" db="EMBL/GenBank/DDBJ databases">
        <title>Sorghum-associated microbial communities from plants grown in Nebraska, USA.</title>
        <authorList>
            <person name="Schachtman D."/>
        </authorList>
    </citation>
    <scope>NUCLEOTIDE SEQUENCE</scope>
    <source>
        <strain evidence="3">DS1061</strain>
    </source>
</reference>
<feature type="signal peptide" evidence="2">
    <location>
        <begin position="1"/>
        <end position="41"/>
    </location>
</feature>
<dbReference type="AlphaFoldDB" id="A0AB73IDD0"/>
<keyword evidence="2" id="KW-0732">Signal</keyword>